<keyword evidence="3" id="KW-1185">Reference proteome</keyword>
<accession>A0A5J6SN07</accession>
<dbReference type="KEGG" id="psyo:PB01_08245"/>
<feature type="domain" description="DUF4145" evidence="1">
    <location>
        <begin position="105"/>
        <end position="190"/>
    </location>
</feature>
<dbReference type="InterPro" id="IPR025285">
    <property type="entry name" value="DUF4145"/>
</dbReference>
<sequence>MEKREVMFCYHCGNKTSMDLAVEHLHRMSDTIKIGPDDYYPVTFDDNYCIFICPVCYNSTIKKVHSNSEDYDYDGSPLVTEEILYPKVELSMDYLPQGIQKSYEAALKVKHIDNAISALSLRRTLEMVCKDKGVTKGNLYTKLKKLSELGILPAILDEMANVLKDVGNAAAHADDIEFSDIMVESLLEFTETILEYIYKLPVKLKRVQSQWLAETTSEEVVTEK</sequence>
<protein>
    <submittedName>
        <fullName evidence="2">DUF4145 domain-containing protein</fullName>
    </submittedName>
</protein>
<reference evidence="2 3" key="1">
    <citation type="submission" date="2018-07" db="EMBL/GenBank/DDBJ databases">
        <title>Complete genome sequence of Psychrobacillus sp. PB01, isolated from iceberg, and comparative genome analysis of Psychrobacillus strains.</title>
        <authorList>
            <person name="Lee P.C."/>
        </authorList>
    </citation>
    <scope>NUCLEOTIDE SEQUENCE [LARGE SCALE GENOMIC DNA]</scope>
    <source>
        <strain evidence="2 3">PB01</strain>
    </source>
</reference>
<dbReference type="AlphaFoldDB" id="A0A5J6SN07"/>
<dbReference type="EMBL" id="CP031223">
    <property type="protein sequence ID" value="QFF98823.1"/>
    <property type="molecule type" value="Genomic_DNA"/>
</dbReference>
<evidence type="ECO:0000259" key="1">
    <source>
        <dbReference type="Pfam" id="PF13643"/>
    </source>
</evidence>
<evidence type="ECO:0000313" key="2">
    <source>
        <dbReference type="EMBL" id="QFF98823.1"/>
    </source>
</evidence>
<dbReference type="Proteomes" id="UP000325517">
    <property type="component" value="Chromosome"/>
</dbReference>
<name>A0A5J6SN07_9BACI</name>
<dbReference type="OrthoDB" id="2969166at2"/>
<organism evidence="2 3">
    <name type="scientific">Psychrobacillus glaciei</name>
    <dbReference type="NCBI Taxonomy" id="2283160"/>
    <lineage>
        <taxon>Bacteria</taxon>
        <taxon>Bacillati</taxon>
        <taxon>Bacillota</taxon>
        <taxon>Bacilli</taxon>
        <taxon>Bacillales</taxon>
        <taxon>Bacillaceae</taxon>
        <taxon>Psychrobacillus</taxon>
    </lineage>
</organism>
<gene>
    <name evidence="2" type="ORF">PB01_08245</name>
</gene>
<proteinExistence type="predicted"/>
<evidence type="ECO:0000313" key="3">
    <source>
        <dbReference type="Proteomes" id="UP000325517"/>
    </source>
</evidence>
<dbReference type="RefSeq" id="WP_151699758.1">
    <property type="nucleotide sequence ID" value="NZ_CP031223.1"/>
</dbReference>
<dbReference type="Pfam" id="PF13643">
    <property type="entry name" value="DUF4145"/>
    <property type="match status" value="1"/>
</dbReference>